<dbReference type="Pfam" id="PF00067">
    <property type="entry name" value="p450"/>
    <property type="match status" value="1"/>
</dbReference>
<keyword evidence="1" id="KW-1133">Transmembrane helix</keyword>
<accession>A0AAW0LKF4</accession>
<sequence>MLNTVSAMWSRWWSASNDKDELSRANFTALVSIFAVLFWFLWAAKKSRNPPLPPGPRGLPLLGYLPFLGTNLHRKFEELAGVYGPIYKVWLGQKLCVVISSPSLVKEVVRDQDTIFANRDPPIAARVASYGGVDIAFSSYGPEWKKLRKIFVREMLSNASLDSSYTLRREEVKKSIRNVYDKIGTPIDLGVLAFVTGVNAIMNMVWGDSLQGEEGTKIGAEFKKLVGNRWC</sequence>
<dbReference type="InterPro" id="IPR002401">
    <property type="entry name" value="Cyt_P450_E_grp-I"/>
</dbReference>
<gene>
    <name evidence="2" type="primary">CYP84A4</name>
    <name evidence="2" type="ORF">CFP56_041926</name>
</gene>
<keyword evidence="1" id="KW-0472">Membrane</keyword>
<dbReference type="Gene3D" id="1.10.630.10">
    <property type="entry name" value="Cytochrome P450"/>
    <property type="match status" value="1"/>
</dbReference>
<comment type="caution">
    <text evidence="2">The sequence shown here is derived from an EMBL/GenBank/DDBJ whole genome shotgun (WGS) entry which is preliminary data.</text>
</comment>
<organism evidence="2 3">
    <name type="scientific">Quercus suber</name>
    <name type="common">Cork oak</name>
    <dbReference type="NCBI Taxonomy" id="58331"/>
    <lineage>
        <taxon>Eukaryota</taxon>
        <taxon>Viridiplantae</taxon>
        <taxon>Streptophyta</taxon>
        <taxon>Embryophyta</taxon>
        <taxon>Tracheophyta</taxon>
        <taxon>Spermatophyta</taxon>
        <taxon>Magnoliopsida</taxon>
        <taxon>eudicotyledons</taxon>
        <taxon>Gunneridae</taxon>
        <taxon>Pentapetalae</taxon>
        <taxon>rosids</taxon>
        <taxon>fabids</taxon>
        <taxon>Fagales</taxon>
        <taxon>Fagaceae</taxon>
        <taxon>Quercus</taxon>
    </lineage>
</organism>
<dbReference type="EMBL" id="PKMF04000087">
    <property type="protein sequence ID" value="KAK7851419.1"/>
    <property type="molecule type" value="Genomic_DNA"/>
</dbReference>
<dbReference type="Proteomes" id="UP000237347">
    <property type="component" value="Unassembled WGS sequence"/>
</dbReference>
<evidence type="ECO:0000256" key="1">
    <source>
        <dbReference type="SAM" id="Phobius"/>
    </source>
</evidence>
<keyword evidence="3" id="KW-1185">Reference proteome</keyword>
<protein>
    <submittedName>
        <fullName evidence="2">Cytochrome p450 84a4</fullName>
    </submittedName>
</protein>
<dbReference type="PANTHER" id="PTHR47951:SF7">
    <property type="entry name" value="FLAVONOID 3',5'-HYDROXYLASE-LIKE ISOFORM X1"/>
    <property type="match status" value="1"/>
</dbReference>
<feature type="transmembrane region" description="Helical" evidence="1">
    <location>
        <begin position="25"/>
        <end position="44"/>
    </location>
</feature>
<dbReference type="SUPFAM" id="SSF48264">
    <property type="entry name" value="Cytochrome P450"/>
    <property type="match status" value="1"/>
</dbReference>
<dbReference type="PANTHER" id="PTHR47951">
    <property type="entry name" value="OS08G0547900 PROTEIN"/>
    <property type="match status" value="1"/>
</dbReference>
<keyword evidence="1" id="KW-0812">Transmembrane</keyword>
<evidence type="ECO:0000313" key="2">
    <source>
        <dbReference type="EMBL" id="KAK7851419.1"/>
    </source>
</evidence>
<dbReference type="GO" id="GO:0005506">
    <property type="term" value="F:iron ion binding"/>
    <property type="evidence" value="ECO:0007669"/>
    <property type="project" value="InterPro"/>
</dbReference>
<dbReference type="PRINTS" id="PR00463">
    <property type="entry name" value="EP450I"/>
</dbReference>
<dbReference type="InterPro" id="IPR036396">
    <property type="entry name" value="Cyt_P450_sf"/>
</dbReference>
<dbReference type="AlphaFoldDB" id="A0AAW0LKF4"/>
<dbReference type="GO" id="GO:0004497">
    <property type="term" value="F:monooxygenase activity"/>
    <property type="evidence" value="ECO:0007669"/>
    <property type="project" value="InterPro"/>
</dbReference>
<reference evidence="2 3" key="1">
    <citation type="journal article" date="2018" name="Sci. Data">
        <title>The draft genome sequence of cork oak.</title>
        <authorList>
            <person name="Ramos A.M."/>
            <person name="Usie A."/>
            <person name="Barbosa P."/>
            <person name="Barros P.M."/>
            <person name="Capote T."/>
            <person name="Chaves I."/>
            <person name="Simoes F."/>
            <person name="Abreu I."/>
            <person name="Carrasquinho I."/>
            <person name="Faro C."/>
            <person name="Guimaraes J.B."/>
            <person name="Mendonca D."/>
            <person name="Nobrega F."/>
            <person name="Rodrigues L."/>
            <person name="Saibo N.J.M."/>
            <person name="Varela M.C."/>
            <person name="Egas C."/>
            <person name="Matos J."/>
            <person name="Miguel C.M."/>
            <person name="Oliveira M.M."/>
            <person name="Ricardo C.P."/>
            <person name="Goncalves S."/>
        </authorList>
    </citation>
    <scope>NUCLEOTIDE SEQUENCE [LARGE SCALE GENOMIC DNA]</scope>
    <source>
        <strain evidence="3">cv. HL8</strain>
    </source>
</reference>
<dbReference type="GO" id="GO:0016705">
    <property type="term" value="F:oxidoreductase activity, acting on paired donors, with incorporation or reduction of molecular oxygen"/>
    <property type="evidence" value="ECO:0007669"/>
    <property type="project" value="InterPro"/>
</dbReference>
<proteinExistence type="predicted"/>
<name>A0AAW0LKF4_QUESU</name>
<dbReference type="GO" id="GO:0020037">
    <property type="term" value="F:heme binding"/>
    <property type="evidence" value="ECO:0007669"/>
    <property type="project" value="InterPro"/>
</dbReference>
<evidence type="ECO:0000313" key="3">
    <source>
        <dbReference type="Proteomes" id="UP000237347"/>
    </source>
</evidence>
<dbReference type="InterPro" id="IPR001128">
    <property type="entry name" value="Cyt_P450"/>
</dbReference>